<evidence type="ECO:0000256" key="1">
    <source>
        <dbReference type="SAM" id="MobiDB-lite"/>
    </source>
</evidence>
<keyword evidence="2" id="KW-0732">Signal</keyword>
<dbReference type="AlphaFoldDB" id="A0A9P4LUQ9"/>
<reference evidence="4" key="1">
    <citation type="journal article" date="2020" name="Stud. Mycol.">
        <title>101 Dothideomycetes genomes: a test case for predicting lifestyles and emergence of pathogens.</title>
        <authorList>
            <person name="Haridas S."/>
            <person name="Albert R."/>
            <person name="Binder M."/>
            <person name="Bloem J."/>
            <person name="Labutti K."/>
            <person name="Salamov A."/>
            <person name="Andreopoulos B."/>
            <person name="Baker S."/>
            <person name="Barry K."/>
            <person name="Bills G."/>
            <person name="Bluhm B."/>
            <person name="Cannon C."/>
            <person name="Castanera R."/>
            <person name="Culley D."/>
            <person name="Daum C."/>
            <person name="Ezra D."/>
            <person name="Gonzalez J."/>
            <person name="Henrissat B."/>
            <person name="Kuo A."/>
            <person name="Liang C."/>
            <person name="Lipzen A."/>
            <person name="Lutzoni F."/>
            <person name="Magnuson J."/>
            <person name="Mondo S."/>
            <person name="Nolan M."/>
            <person name="Ohm R."/>
            <person name="Pangilinan J."/>
            <person name="Park H.-J."/>
            <person name="Ramirez L."/>
            <person name="Alfaro M."/>
            <person name="Sun H."/>
            <person name="Tritt A."/>
            <person name="Yoshinaga Y."/>
            <person name="Zwiers L.-H."/>
            <person name="Turgeon B."/>
            <person name="Goodwin S."/>
            <person name="Spatafora J."/>
            <person name="Crous P."/>
            <person name="Grigoriev I."/>
        </authorList>
    </citation>
    <scope>NUCLEOTIDE SEQUENCE</scope>
    <source>
        <strain evidence="4">CBS 121410</strain>
    </source>
</reference>
<evidence type="ECO:0000259" key="3">
    <source>
        <dbReference type="Pfam" id="PF13472"/>
    </source>
</evidence>
<feature type="region of interest" description="Disordered" evidence="1">
    <location>
        <begin position="381"/>
        <end position="401"/>
    </location>
</feature>
<evidence type="ECO:0000313" key="4">
    <source>
        <dbReference type="EMBL" id="KAF2083341.1"/>
    </source>
</evidence>
<dbReference type="EMBL" id="ML978800">
    <property type="protein sequence ID" value="KAF2083341.1"/>
    <property type="molecule type" value="Genomic_DNA"/>
</dbReference>
<feature type="compositionally biased region" description="Basic and acidic residues" evidence="1">
    <location>
        <begin position="381"/>
        <end position="395"/>
    </location>
</feature>
<protein>
    <submittedName>
        <fullName evidence="4">SGNH hydrolase</fullName>
    </submittedName>
</protein>
<feature type="compositionally biased region" description="Acidic residues" evidence="1">
    <location>
        <begin position="332"/>
        <end position="368"/>
    </location>
</feature>
<organism evidence="4 5">
    <name type="scientific">Saccharata proteae CBS 121410</name>
    <dbReference type="NCBI Taxonomy" id="1314787"/>
    <lineage>
        <taxon>Eukaryota</taxon>
        <taxon>Fungi</taxon>
        <taxon>Dikarya</taxon>
        <taxon>Ascomycota</taxon>
        <taxon>Pezizomycotina</taxon>
        <taxon>Dothideomycetes</taxon>
        <taxon>Dothideomycetes incertae sedis</taxon>
        <taxon>Botryosphaeriales</taxon>
        <taxon>Saccharataceae</taxon>
        <taxon>Saccharata</taxon>
    </lineage>
</organism>
<feature type="domain" description="SGNH hydrolase-type esterase" evidence="3">
    <location>
        <begin position="61"/>
        <end position="296"/>
    </location>
</feature>
<accession>A0A9P4LUQ9</accession>
<dbReference type="GO" id="GO:0006629">
    <property type="term" value="P:lipid metabolic process"/>
    <property type="evidence" value="ECO:0007669"/>
    <property type="project" value="TreeGrafter"/>
</dbReference>
<gene>
    <name evidence="4" type="ORF">K490DRAFT_69915</name>
</gene>
<dbReference type="Proteomes" id="UP000799776">
    <property type="component" value="Unassembled WGS sequence"/>
</dbReference>
<dbReference type="Gene3D" id="3.40.50.1110">
    <property type="entry name" value="SGNH hydrolase"/>
    <property type="match status" value="1"/>
</dbReference>
<dbReference type="InterPro" id="IPR036514">
    <property type="entry name" value="SGNH_hydro_sf"/>
</dbReference>
<comment type="caution">
    <text evidence="4">The sequence shown here is derived from an EMBL/GenBank/DDBJ whole genome shotgun (WGS) entry which is preliminary data.</text>
</comment>
<evidence type="ECO:0000313" key="5">
    <source>
        <dbReference type="Proteomes" id="UP000799776"/>
    </source>
</evidence>
<evidence type="ECO:0000256" key="2">
    <source>
        <dbReference type="SAM" id="SignalP"/>
    </source>
</evidence>
<keyword evidence="5" id="KW-1185">Reference proteome</keyword>
<name>A0A9P4LUQ9_9PEZI</name>
<dbReference type="InterPro" id="IPR013830">
    <property type="entry name" value="SGNH_hydro"/>
</dbReference>
<dbReference type="GO" id="GO:0016788">
    <property type="term" value="F:hydrolase activity, acting on ester bonds"/>
    <property type="evidence" value="ECO:0007669"/>
    <property type="project" value="InterPro"/>
</dbReference>
<dbReference type="InterPro" id="IPR037460">
    <property type="entry name" value="SEST-like"/>
</dbReference>
<dbReference type="Pfam" id="PF13472">
    <property type="entry name" value="Lipase_GDSL_2"/>
    <property type="match status" value="1"/>
</dbReference>
<dbReference type="OrthoDB" id="21678at2759"/>
<feature type="compositionally biased region" description="Basic and acidic residues" evidence="1">
    <location>
        <begin position="311"/>
        <end position="331"/>
    </location>
</feature>
<dbReference type="PANTHER" id="PTHR37981:SF1">
    <property type="entry name" value="SGNH HYDROLASE-TYPE ESTERASE DOMAIN-CONTAINING PROTEIN"/>
    <property type="match status" value="1"/>
</dbReference>
<dbReference type="PANTHER" id="PTHR37981">
    <property type="entry name" value="LIPASE 2"/>
    <property type="match status" value="1"/>
</dbReference>
<dbReference type="SUPFAM" id="SSF52266">
    <property type="entry name" value="SGNH hydrolase"/>
    <property type="match status" value="1"/>
</dbReference>
<feature type="region of interest" description="Disordered" evidence="1">
    <location>
        <begin position="311"/>
        <end position="368"/>
    </location>
</feature>
<keyword evidence="4" id="KW-0378">Hydrolase</keyword>
<sequence length="401" mass="46762">MPKPSAASVATMPSTSGKAVSMRILMLLASAGTTCAAADKPKGQIPRYNTFLEDNWKSYTAIGDSFAAGFGMNTAASYPNRIGEHFPARGRNIVAEVANASSAMAQLETLKFGSPELVTIQIGMESNPALNLRGCFFTSPDLRRYRRYGPNCPYDNAFTAEMFRFELERLVQAVKDYRNPDVQYSNDRTIALLGYPWLLEADMKQEVFEGYCKSRFDEMAQVLEFFSNEEVGKKMNDVTELNRVLEEVAVAKGVLFVDINDSFHNHRFCAQKDPWLEFVYLGGDHDELLLPNDEGHFTMYSTIYKQLWDHTDQKRKDREQAEEDRKEAEEDRKEEEEDAREKKEEEEEDAREEEEEWKEEVEEWREEEGEWLWDERKRKMKEWRERKKEEEKRKEEEEDSD</sequence>
<feature type="chain" id="PRO_5040334414" evidence="2">
    <location>
        <begin position="39"/>
        <end position="401"/>
    </location>
</feature>
<proteinExistence type="predicted"/>
<feature type="signal peptide" evidence="2">
    <location>
        <begin position="1"/>
        <end position="38"/>
    </location>
</feature>